<dbReference type="AlphaFoldDB" id="A0A0G1QWU0"/>
<evidence type="ECO:0000313" key="2">
    <source>
        <dbReference type="Proteomes" id="UP000033946"/>
    </source>
</evidence>
<dbReference type="EMBL" id="LCNE01000001">
    <property type="protein sequence ID" value="KKU49436.1"/>
    <property type="molecule type" value="Genomic_DNA"/>
</dbReference>
<name>A0A0G1QWU0_UNCKA</name>
<dbReference type="Proteomes" id="UP000033946">
    <property type="component" value="Unassembled WGS sequence"/>
</dbReference>
<protein>
    <submittedName>
        <fullName evidence="1">Uncharacterized protein</fullName>
    </submittedName>
</protein>
<reference evidence="1 2" key="1">
    <citation type="journal article" date="2015" name="Nature">
        <title>rRNA introns, odd ribosomes, and small enigmatic genomes across a large radiation of phyla.</title>
        <authorList>
            <person name="Brown C.T."/>
            <person name="Hug L.A."/>
            <person name="Thomas B.C."/>
            <person name="Sharon I."/>
            <person name="Castelle C.J."/>
            <person name="Singh A."/>
            <person name="Wilkins M.J."/>
            <person name="Williams K.H."/>
            <person name="Banfield J.F."/>
        </authorList>
    </citation>
    <scope>NUCLEOTIDE SEQUENCE [LARGE SCALE GENOMIC DNA]</scope>
</reference>
<accession>A0A0G1QWU0</accession>
<proteinExistence type="predicted"/>
<organism evidence="1 2">
    <name type="scientific">candidate division WWE3 bacterium GW2011_GWA2_46_9</name>
    <dbReference type="NCBI Taxonomy" id="1619111"/>
    <lineage>
        <taxon>Bacteria</taxon>
        <taxon>Katanobacteria</taxon>
    </lineage>
</organism>
<comment type="caution">
    <text evidence="1">The sequence shown here is derived from an EMBL/GenBank/DDBJ whole genome shotgun (WGS) entry which is preliminary data.</text>
</comment>
<evidence type="ECO:0000313" key="1">
    <source>
        <dbReference type="EMBL" id="KKU49436.1"/>
    </source>
</evidence>
<sequence>MIIIIKGYGSWGDRDRGLKRDVRETRRASTEAEFISATNAMRHLWLSYTRSDSKTIVVYYHDVLDLLSAREVNQDPIAKES</sequence>
<gene>
    <name evidence="1" type="ORF">UX69_C0001G0020</name>
</gene>